<keyword evidence="3" id="KW-0597">Phosphoprotein</keyword>
<comment type="catalytic activity">
    <reaction evidence="1">
        <text>ATP + protein L-histidine = ADP + protein N-phospho-L-histidine.</text>
        <dbReference type="EC" id="2.7.13.3"/>
    </reaction>
</comment>
<keyword evidence="9" id="KW-0472">Membrane</keyword>
<keyword evidence="7" id="KW-0067">ATP-binding</keyword>
<feature type="domain" description="Histidine kinase" evidence="11">
    <location>
        <begin position="472"/>
        <end position="665"/>
    </location>
</feature>
<dbReference type="CDD" id="cd16917">
    <property type="entry name" value="HATPase_UhpB-NarQ-NarX-like"/>
    <property type="match status" value="1"/>
</dbReference>
<keyword evidence="8" id="KW-0902">Two-component regulatory system</keyword>
<evidence type="ECO:0000256" key="9">
    <source>
        <dbReference type="SAM" id="Phobius"/>
    </source>
</evidence>
<dbReference type="SUPFAM" id="SSF48452">
    <property type="entry name" value="TPR-like"/>
    <property type="match status" value="1"/>
</dbReference>
<dbReference type="EC" id="2.7.13.3" evidence="2"/>
<dbReference type="InterPro" id="IPR050482">
    <property type="entry name" value="Sensor_HK_TwoCompSys"/>
</dbReference>
<keyword evidence="9" id="KW-1133">Transmembrane helix</keyword>
<evidence type="ECO:0000256" key="2">
    <source>
        <dbReference type="ARBA" id="ARBA00012438"/>
    </source>
</evidence>
<sequence length="667" mass="76435">MRFLFAFCYLFFITSTVVAQQLVPVNEKKYADSLSVILHSNASDSIKANTHFLLADLYRSKDTLQSKKHLGLGTKLSLKYPYLKAAASFYEGQYYYNWNKIKAAAAFQNAIKNLKPFQFKESYLLQAASWYNYGIMIKDKEGYAAVMDIVTQHAIPLAEKSGDKEKISHYNSQFGTILMYNGKFEEAIPYNKKAIDLLSKEYPTSATLVLAYIGAATNLVYADKKDQAKKYLDAAEEILKSFPESVNYPFFYLAKSHYYISNSQFEEALLETEKGIIPAKKNHQKDVLQLLIFRKYEIYLHQQHYTSAKKVLTDLVAEGSILKDVNNKKTIYNELVKINELLHDKQEAFIWLKKYSTLSDSISNARLKETITELEVQYKNAESQKAISALEKETAQNALEADKNKQFLLILAVICMILLLIAIFSYMYYRNYKNLIQQKEINHQQEIAERTQQEQLKVTQAMLSGEEKERGRIAQELHDGLGGMLAGVKINLSGWASLHLRPDERTEFNKIITQLDNSINELRGVARNLMPESLLRFGLETALKDLCNFYTHHELEIDLQCYNLQKDISLATQLHIYRIIQELLSNAVKHAKATAILLQCTQEDSVFLITIEDNGIGFITEEAIQKNGMGLHNVENRIQYLHGKMEITTEVNEGTTINIELKINEHD</sequence>
<feature type="chain" id="PRO_5045490115" description="histidine kinase" evidence="10">
    <location>
        <begin position="20"/>
        <end position="667"/>
    </location>
</feature>
<proteinExistence type="predicted"/>
<evidence type="ECO:0000256" key="10">
    <source>
        <dbReference type="SAM" id="SignalP"/>
    </source>
</evidence>
<evidence type="ECO:0000256" key="7">
    <source>
        <dbReference type="ARBA" id="ARBA00022840"/>
    </source>
</evidence>
<evidence type="ECO:0000256" key="5">
    <source>
        <dbReference type="ARBA" id="ARBA00022741"/>
    </source>
</evidence>
<dbReference type="SMART" id="SM00387">
    <property type="entry name" value="HATPase_c"/>
    <property type="match status" value="1"/>
</dbReference>
<keyword evidence="9" id="KW-0812">Transmembrane</keyword>
<keyword evidence="5" id="KW-0547">Nucleotide-binding</keyword>
<dbReference type="InterPro" id="IPR011990">
    <property type="entry name" value="TPR-like_helical_dom_sf"/>
</dbReference>
<dbReference type="PROSITE" id="PS50109">
    <property type="entry name" value="HIS_KIN"/>
    <property type="match status" value="1"/>
</dbReference>
<dbReference type="Pfam" id="PF07730">
    <property type="entry name" value="HisKA_3"/>
    <property type="match status" value="1"/>
</dbReference>
<dbReference type="InterPro" id="IPR005467">
    <property type="entry name" value="His_kinase_dom"/>
</dbReference>
<dbReference type="PANTHER" id="PTHR24421">
    <property type="entry name" value="NITRATE/NITRITE SENSOR PROTEIN NARX-RELATED"/>
    <property type="match status" value="1"/>
</dbReference>
<reference evidence="13" key="1">
    <citation type="journal article" date="2019" name="Int. J. Syst. Evol. Microbiol.">
        <title>The Global Catalogue of Microorganisms (GCM) 10K type strain sequencing project: providing services to taxonomists for standard genome sequencing and annotation.</title>
        <authorList>
            <consortium name="The Broad Institute Genomics Platform"/>
            <consortium name="The Broad Institute Genome Sequencing Center for Infectious Disease"/>
            <person name="Wu L."/>
            <person name="Ma J."/>
        </authorList>
    </citation>
    <scope>NUCLEOTIDE SEQUENCE [LARGE SCALE GENOMIC DNA]</scope>
    <source>
        <strain evidence="13">CECT 7184</strain>
    </source>
</reference>
<keyword evidence="13" id="KW-1185">Reference proteome</keyword>
<dbReference type="Gene3D" id="1.25.40.10">
    <property type="entry name" value="Tetratricopeptide repeat domain"/>
    <property type="match status" value="1"/>
</dbReference>
<name>A0ABT8CTG9_9FLAO</name>
<gene>
    <name evidence="12" type="ORF">QW060_06895</name>
</gene>
<feature type="transmembrane region" description="Helical" evidence="9">
    <location>
        <begin position="407"/>
        <end position="429"/>
    </location>
</feature>
<keyword evidence="4" id="KW-0808">Transferase</keyword>
<dbReference type="Proteomes" id="UP001242368">
    <property type="component" value="Unassembled WGS sequence"/>
</dbReference>
<dbReference type="InterPro" id="IPR003594">
    <property type="entry name" value="HATPase_dom"/>
</dbReference>
<evidence type="ECO:0000256" key="4">
    <source>
        <dbReference type="ARBA" id="ARBA00022679"/>
    </source>
</evidence>
<dbReference type="GO" id="GO:0016301">
    <property type="term" value="F:kinase activity"/>
    <property type="evidence" value="ECO:0007669"/>
    <property type="project" value="UniProtKB-KW"/>
</dbReference>
<evidence type="ECO:0000256" key="8">
    <source>
        <dbReference type="ARBA" id="ARBA00023012"/>
    </source>
</evidence>
<organism evidence="12 13">
    <name type="scientific">Paenimyroides ceti</name>
    <dbReference type="NCBI Taxonomy" id="395087"/>
    <lineage>
        <taxon>Bacteria</taxon>
        <taxon>Pseudomonadati</taxon>
        <taxon>Bacteroidota</taxon>
        <taxon>Flavobacteriia</taxon>
        <taxon>Flavobacteriales</taxon>
        <taxon>Flavobacteriaceae</taxon>
        <taxon>Paenimyroides</taxon>
    </lineage>
</organism>
<dbReference type="Pfam" id="PF02518">
    <property type="entry name" value="HATPase_c"/>
    <property type="match status" value="1"/>
</dbReference>
<feature type="signal peptide" evidence="10">
    <location>
        <begin position="1"/>
        <end position="19"/>
    </location>
</feature>
<evidence type="ECO:0000256" key="1">
    <source>
        <dbReference type="ARBA" id="ARBA00000085"/>
    </source>
</evidence>
<dbReference type="PANTHER" id="PTHR24421:SF10">
    <property type="entry name" value="NITRATE_NITRITE SENSOR PROTEIN NARQ"/>
    <property type="match status" value="1"/>
</dbReference>
<evidence type="ECO:0000256" key="6">
    <source>
        <dbReference type="ARBA" id="ARBA00022777"/>
    </source>
</evidence>
<keyword evidence="6 12" id="KW-0418">Kinase</keyword>
<evidence type="ECO:0000313" key="13">
    <source>
        <dbReference type="Proteomes" id="UP001242368"/>
    </source>
</evidence>
<dbReference type="RefSeq" id="WP_290362908.1">
    <property type="nucleotide sequence ID" value="NZ_JAUFQU010000001.1"/>
</dbReference>
<protein>
    <recommendedName>
        <fullName evidence="2">histidine kinase</fullName>
        <ecNumber evidence="2">2.7.13.3</ecNumber>
    </recommendedName>
</protein>
<dbReference type="InterPro" id="IPR011712">
    <property type="entry name" value="Sig_transdc_His_kin_sub3_dim/P"/>
</dbReference>
<dbReference type="InterPro" id="IPR036890">
    <property type="entry name" value="HATPase_C_sf"/>
</dbReference>
<evidence type="ECO:0000256" key="3">
    <source>
        <dbReference type="ARBA" id="ARBA00022553"/>
    </source>
</evidence>
<dbReference type="SUPFAM" id="SSF55874">
    <property type="entry name" value="ATPase domain of HSP90 chaperone/DNA topoisomerase II/histidine kinase"/>
    <property type="match status" value="1"/>
</dbReference>
<evidence type="ECO:0000313" key="12">
    <source>
        <dbReference type="EMBL" id="MDN3706857.1"/>
    </source>
</evidence>
<dbReference type="Gene3D" id="3.30.565.10">
    <property type="entry name" value="Histidine kinase-like ATPase, C-terminal domain"/>
    <property type="match status" value="1"/>
</dbReference>
<evidence type="ECO:0000259" key="11">
    <source>
        <dbReference type="PROSITE" id="PS50109"/>
    </source>
</evidence>
<dbReference type="EMBL" id="JAUFQU010000001">
    <property type="protein sequence ID" value="MDN3706857.1"/>
    <property type="molecule type" value="Genomic_DNA"/>
</dbReference>
<dbReference type="Gene3D" id="1.20.5.1930">
    <property type="match status" value="1"/>
</dbReference>
<accession>A0ABT8CTG9</accession>
<comment type="caution">
    <text evidence="12">The sequence shown here is derived from an EMBL/GenBank/DDBJ whole genome shotgun (WGS) entry which is preliminary data.</text>
</comment>
<keyword evidence="10" id="KW-0732">Signal</keyword>